<accession>A0AA40HAQ4</accession>
<dbReference type="EMBL" id="JAULJE010000025">
    <property type="protein sequence ID" value="KAK1327776.1"/>
    <property type="molecule type" value="Genomic_DNA"/>
</dbReference>
<feature type="domain" description="Ion transport" evidence="8">
    <location>
        <begin position="196"/>
        <end position="308"/>
    </location>
</feature>
<dbReference type="SUPFAM" id="SSF81324">
    <property type="entry name" value="Voltage-gated potassium channels"/>
    <property type="match status" value="1"/>
</dbReference>
<dbReference type="Gene3D" id="1.20.120.350">
    <property type="entry name" value="Voltage-gated potassium channels. Chain C"/>
    <property type="match status" value="1"/>
</dbReference>
<evidence type="ECO:0000256" key="7">
    <source>
        <dbReference type="SAM" id="Phobius"/>
    </source>
</evidence>
<dbReference type="InterPro" id="IPR042857">
    <property type="entry name" value="TMEM266"/>
</dbReference>
<evidence type="ECO:0000256" key="6">
    <source>
        <dbReference type="SAM" id="MobiDB-lite"/>
    </source>
</evidence>
<feature type="transmembrane region" description="Helical" evidence="7">
    <location>
        <begin position="263"/>
        <end position="282"/>
    </location>
</feature>
<feature type="compositionally biased region" description="Low complexity" evidence="6">
    <location>
        <begin position="513"/>
        <end position="522"/>
    </location>
</feature>
<dbReference type="InterPro" id="IPR027359">
    <property type="entry name" value="Volt_channel_dom_sf"/>
</dbReference>
<keyword evidence="10" id="KW-1185">Reference proteome</keyword>
<feature type="coiled-coil region" evidence="5">
    <location>
        <begin position="322"/>
        <end position="370"/>
    </location>
</feature>
<dbReference type="PANTHER" id="PTHR46842">
    <property type="entry name" value="TRANSMEMBRANE PROTEIN 266"/>
    <property type="match status" value="1"/>
</dbReference>
<dbReference type="Pfam" id="PF00520">
    <property type="entry name" value="Ion_trans"/>
    <property type="match status" value="1"/>
</dbReference>
<gene>
    <name evidence="9" type="ORF">QTO34_012684</name>
</gene>
<feature type="region of interest" description="Disordered" evidence="6">
    <location>
        <begin position="28"/>
        <end position="73"/>
    </location>
</feature>
<keyword evidence="2 7" id="KW-0812">Transmembrane</keyword>
<reference evidence="9" key="1">
    <citation type="submission" date="2023-06" db="EMBL/GenBank/DDBJ databases">
        <title>Reference genome for the Northern bat (Eptesicus nilssonii), a most northern bat species.</title>
        <authorList>
            <person name="Laine V.N."/>
            <person name="Pulliainen A.T."/>
            <person name="Lilley T.M."/>
        </authorList>
    </citation>
    <scope>NUCLEOTIDE SEQUENCE</scope>
    <source>
        <strain evidence="9">BLF_Eptnil</strain>
        <tissue evidence="9">Kidney</tissue>
    </source>
</reference>
<evidence type="ECO:0000256" key="1">
    <source>
        <dbReference type="ARBA" id="ARBA00004141"/>
    </source>
</evidence>
<name>A0AA40HAQ4_CNENI</name>
<evidence type="ECO:0000313" key="9">
    <source>
        <dbReference type="EMBL" id="KAK1327776.1"/>
    </source>
</evidence>
<dbReference type="GO" id="GO:0005216">
    <property type="term" value="F:monoatomic ion channel activity"/>
    <property type="evidence" value="ECO:0007669"/>
    <property type="project" value="InterPro"/>
</dbReference>
<dbReference type="GO" id="GO:0030425">
    <property type="term" value="C:dendrite"/>
    <property type="evidence" value="ECO:0007669"/>
    <property type="project" value="TreeGrafter"/>
</dbReference>
<dbReference type="Proteomes" id="UP001177744">
    <property type="component" value="Unassembled WGS sequence"/>
</dbReference>
<protein>
    <recommendedName>
        <fullName evidence="8">Ion transport domain-containing protein</fullName>
    </recommendedName>
</protein>
<evidence type="ECO:0000256" key="3">
    <source>
        <dbReference type="ARBA" id="ARBA00022989"/>
    </source>
</evidence>
<evidence type="ECO:0000313" key="10">
    <source>
        <dbReference type="Proteomes" id="UP001177744"/>
    </source>
</evidence>
<dbReference type="GO" id="GO:0022832">
    <property type="term" value="F:voltage-gated channel activity"/>
    <property type="evidence" value="ECO:0007669"/>
    <property type="project" value="InterPro"/>
</dbReference>
<dbReference type="GO" id="GO:0005886">
    <property type="term" value="C:plasma membrane"/>
    <property type="evidence" value="ECO:0007669"/>
    <property type="project" value="InterPro"/>
</dbReference>
<feature type="transmembrane region" description="Helical" evidence="7">
    <location>
        <begin position="228"/>
        <end position="251"/>
    </location>
</feature>
<dbReference type="PANTHER" id="PTHR46842:SF1">
    <property type="entry name" value="TRANSMEMBRANE PROTEIN 266"/>
    <property type="match status" value="1"/>
</dbReference>
<feature type="region of interest" description="Disordered" evidence="6">
    <location>
        <begin position="482"/>
        <end position="559"/>
    </location>
</feature>
<evidence type="ECO:0000256" key="4">
    <source>
        <dbReference type="ARBA" id="ARBA00023136"/>
    </source>
</evidence>
<feature type="transmembrane region" description="Helical" evidence="7">
    <location>
        <begin position="184"/>
        <end position="208"/>
    </location>
</feature>
<comment type="caution">
    <text evidence="9">The sequence shown here is derived from an EMBL/GenBank/DDBJ whole genome shotgun (WGS) entry which is preliminary data.</text>
</comment>
<evidence type="ECO:0000259" key="8">
    <source>
        <dbReference type="Pfam" id="PF00520"/>
    </source>
</evidence>
<evidence type="ECO:0000256" key="2">
    <source>
        <dbReference type="ARBA" id="ARBA00022692"/>
    </source>
</evidence>
<keyword evidence="3 7" id="KW-1133">Transmembrane helix</keyword>
<keyword evidence="5" id="KW-0175">Coiled coil</keyword>
<proteinExistence type="predicted"/>
<comment type="subcellular location">
    <subcellularLocation>
        <location evidence="1">Membrane</location>
        <topology evidence="1">Multi-pass membrane protein</topology>
    </subcellularLocation>
</comment>
<keyword evidence="4 7" id="KW-0472">Membrane</keyword>
<organism evidence="9 10">
    <name type="scientific">Cnephaeus nilssonii</name>
    <name type="common">Northern bat</name>
    <name type="synonym">Eptesicus nilssonii</name>
    <dbReference type="NCBI Taxonomy" id="3371016"/>
    <lineage>
        <taxon>Eukaryota</taxon>
        <taxon>Metazoa</taxon>
        <taxon>Chordata</taxon>
        <taxon>Craniata</taxon>
        <taxon>Vertebrata</taxon>
        <taxon>Euteleostomi</taxon>
        <taxon>Mammalia</taxon>
        <taxon>Eutheria</taxon>
        <taxon>Laurasiatheria</taxon>
        <taxon>Chiroptera</taxon>
        <taxon>Yangochiroptera</taxon>
        <taxon>Vespertilionidae</taxon>
        <taxon>Cnephaeus</taxon>
    </lineage>
</organism>
<dbReference type="InterPro" id="IPR005821">
    <property type="entry name" value="Ion_trans_dom"/>
</dbReference>
<sequence>MRPRAWAVPPEDLESFCKSLAVRRVPVPDGAKHGLRQTTDRSRAGHLPVNGAPAAPAPGVPWNPPPPHSPGRFEEEKQAFLPRGGGGGGGRGLAEGLPVVLSRRPAAGGGIPEVEIISQPGDEDARSTAAGQLANFAYRDLPLAPGDLSTAGSQLLSNLDEDYQREGSTWLRPCCGKRAAAWQVFLLSASLNSVLVACVILVVILLTLELLIDIKLLQFPSAFQFAGVIHWISLLILSAFFSETVLRIVVLGIWDYIENKIEVFDGAVIILSLAPMVASTVANGPRSPWDAISLIILLRIWRVRRVIDAYVLPVKVELELVIQQYEKAKVVQDEQLERLTQICQEQGFEIRQLRAHLAQQDLDLAAEREEALRAPQVLRPRSRYHVVEATATEGVVEQLQPSPDSGVPDPAVCVVTTAAIDIHRPHVSSDLFSGDAPLKLRSQGAWVSRLGLRLGEASCSTGSSATGAQSDSSQTLCSSHACSSAREPSSEPSPSPTAPVTCPAARGGDHRPGPAVLPVRGPLPVPGGLGPSPLGPAPPSGLRPDQPKPEHRVSLLNRRNQEAFPGLQLRPALHFQAAPALHRFSSLESKEQTLHRGPEA</sequence>
<dbReference type="AlphaFoldDB" id="A0AA40HAQ4"/>
<evidence type="ECO:0000256" key="5">
    <source>
        <dbReference type="SAM" id="Coils"/>
    </source>
</evidence>
<feature type="compositionally biased region" description="Pro residues" evidence="6">
    <location>
        <begin position="55"/>
        <end position="69"/>
    </location>
</feature>